<feature type="domain" description="HTH hxlR-type" evidence="5">
    <location>
        <begin position="72"/>
        <end position="169"/>
    </location>
</feature>
<evidence type="ECO:0000313" key="7">
    <source>
        <dbReference type="Proteomes" id="UP000253303"/>
    </source>
</evidence>
<dbReference type="EMBL" id="QMEY01000015">
    <property type="protein sequence ID" value="RBQ16750.1"/>
    <property type="molecule type" value="Genomic_DNA"/>
</dbReference>
<proteinExistence type="predicted"/>
<protein>
    <recommendedName>
        <fullName evidence="5">HTH hxlR-type domain-containing protein</fullName>
    </recommendedName>
</protein>
<feature type="compositionally biased region" description="Pro residues" evidence="4">
    <location>
        <begin position="169"/>
        <end position="187"/>
    </location>
</feature>
<keyword evidence="2" id="KW-0238">DNA-binding</keyword>
<evidence type="ECO:0000256" key="3">
    <source>
        <dbReference type="ARBA" id="ARBA00023163"/>
    </source>
</evidence>
<dbReference type="AlphaFoldDB" id="A0A366LT09"/>
<keyword evidence="7" id="KW-1185">Reference proteome</keyword>
<dbReference type="InterPro" id="IPR011991">
    <property type="entry name" value="ArsR-like_HTH"/>
</dbReference>
<evidence type="ECO:0000256" key="2">
    <source>
        <dbReference type="ARBA" id="ARBA00023125"/>
    </source>
</evidence>
<feature type="region of interest" description="Disordered" evidence="4">
    <location>
        <begin position="164"/>
        <end position="187"/>
    </location>
</feature>
<sequence length="187" mass="20626">MPPSITVSAPLSSRTYQLTWESPKRWMPGATSRPVTSVLEVTSKDDTRVASLMEAATVRLMAVRRNLAYDNCPAARALDVIGDRWALIVMREILKGARRFDELRERLPVSENTLARRLRELTEAGILRKEIYAERPDRFEYVPTAAGTALTGVLHALATWGTTWTAPDPAGPPPPELPPFPPAPGSP</sequence>
<gene>
    <name evidence="6" type="ORF">DP939_29190</name>
</gene>
<dbReference type="PANTHER" id="PTHR33204:SF18">
    <property type="entry name" value="TRANSCRIPTIONAL REGULATORY PROTEIN"/>
    <property type="match status" value="1"/>
</dbReference>
<dbReference type="Pfam" id="PF01638">
    <property type="entry name" value="HxlR"/>
    <property type="match status" value="1"/>
</dbReference>
<evidence type="ECO:0000256" key="4">
    <source>
        <dbReference type="SAM" id="MobiDB-lite"/>
    </source>
</evidence>
<dbReference type="PANTHER" id="PTHR33204">
    <property type="entry name" value="TRANSCRIPTIONAL REGULATOR, MARR FAMILY"/>
    <property type="match status" value="1"/>
</dbReference>
<reference evidence="6 7" key="1">
    <citation type="submission" date="2018-06" db="EMBL/GenBank/DDBJ databases">
        <title>Sphaerisporangium craniellae sp. nov., isolated from a marine sponge in the South China Sea.</title>
        <authorList>
            <person name="Li L."/>
        </authorList>
    </citation>
    <scope>NUCLEOTIDE SEQUENCE [LARGE SCALE GENOMIC DNA]</scope>
    <source>
        <strain evidence="6 7">LHW63015</strain>
    </source>
</reference>
<dbReference type="Gene3D" id="1.10.10.10">
    <property type="entry name" value="Winged helix-like DNA-binding domain superfamily/Winged helix DNA-binding domain"/>
    <property type="match status" value="1"/>
</dbReference>
<dbReference type="InterPro" id="IPR002577">
    <property type="entry name" value="HTH_HxlR"/>
</dbReference>
<dbReference type="Proteomes" id="UP000253303">
    <property type="component" value="Unassembled WGS sequence"/>
</dbReference>
<dbReference type="GO" id="GO:0003677">
    <property type="term" value="F:DNA binding"/>
    <property type="evidence" value="ECO:0007669"/>
    <property type="project" value="UniProtKB-KW"/>
</dbReference>
<dbReference type="InterPro" id="IPR036388">
    <property type="entry name" value="WH-like_DNA-bd_sf"/>
</dbReference>
<dbReference type="CDD" id="cd00090">
    <property type="entry name" value="HTH_ARSR"/>
    <property type="match status" value="1"/>
</dbReference>
<keyword evidence="1" id="KW-0805">Transcription regulation</keyword>
<name>A0A366LT09_9ACTN</name>
<comment type="caution">
    <text evidence="6">The sequence shown here is derived from an EMBL/GenBank/DDBJ whole genome shotgun (WGS) entry which is preliminary data.</text>
</comment>
<dbReference type="InterPro" id="IPR036390">
    <property type="entry name" value="WH_DNA-bd_sf"/>
</dbReference>
<evidence type="ECO:0000313" key="6">
    <source>
        <dbReference type="EMBL" id="RBQ16750.1"/>
    </source>
</evidence>
<keyword evidence="3" id="KW-0804">Transcription</keyword>
<dbReference type="PROSITE" id="PS51118">
    <property type="entry name" value="HTH_HXLR"/>
    <property type="match status" value="1"/>
</dbReference>
<dbReference type="SUPFAM" id="SSF46785">
    <property type="entry name" value="Winged helix' DNA-binding domain"/>
    <property type="match status" value="1"/>
</dbReference>
<organism evidence="6 7">
    <name type="scientific">Spongiactinospora rosea</name>
    <dbReference type="NCBI Taxonomy" id="2248750"/>
    <lineage>
        <taxon>Bacteria</taxon>
        <taxon>Bacillati</taxon>
        <taxon>Actinomycetota</taxon>
        <taxon>Actinomycetes</taxon>
        <taxon>Streptosporangiales</taxon>
        <taxon>Streptosporangiaceae</taxon>
        <taxon>Spongiactinospora</taxon>
    </lineage>
</organism>
<accession>A0A366LT09</accession>
<evidence type="ECO:0000259" key="5">
    <source>
        <dbReference type="PROSITE" id="PS51118"/>
    </source>
</evidence>
<evidence type="ECO:0000256" key="1">
    <source>
        <dbReference type="ARBA" id="ARBA00023015"/>
    </source>
</evidence>